<keyword evidence="3" id="KW-1185">Reference proteome</keyword>
<feature type="region of interest" description="Disordered" evidence="1">
    <location>
        <begin position="167"/>
        <end position="189"/>
    </location>
</feature>
<dbReference type="SUPFAM" id="SSF52047">
    <property type="entry name" value="RNI-like"/>
    <property type="match status" value="1"/>
</dbReference>
<dbReference type="OrthoDB" id="2745458at2759"/>
<evidence type="ECO:0000313" key="2">
    <source>
        <dbReference type="EMBL" id="RDX43340.1"/>
    </source>
</evidence>
<name>A0A371CSS7_9APHY</name>
<proteinExistence type="predicted"/>
<sequence>MNLQHALPYELWGLIVRKLPRSDQRTCLLVSRTVHGVVMPILFSRILVFFGSWESANDPVTLRYIALQGAKPEVRRHNENMMALLRHIARTPEFASLVRELTIAAYEPGETDEMTRFLIEALRELRNLRVFRYYGAQPMLYADVMRALSEGPAPTLRELRFPVPRNVITPYQPGTRRGRSRVAPQPPTPPMSWESYFDNMHMVNNLQIVDAITLTGLNQRGVSSKTLEENQSRSRRMVAAITDTLRHLSVPDLGWCLRESSPRGPAWAQLGGLYTLELTDMSRQRQDALSISRLFQHCSQLRSLTVLGARQRDIDALGAAPTSLPRLESLKLSFYPDHAGWVAWDTQVVPFLREKKRLRRLDFILFRNYIGAEVLQILTAIPNVEILGLPLFEPRSWNADTFKTLDAHLPMNLSVLLLSGVVIDETAAPPRKWVELRQKLRYVHFLYPQCDSSVDLTEDLLKDPPESLELVGDAARLRWLSRADGARPAEYSDTWPLSAVCFRSAAVFQNGDQRDADDKFADDCEWMLRHRDTALFDVFNTNGFGTFLDDPR</sequence>
<dbReference type="Proteomes" id="UP000256964">
    <property type="component" value="Unassembled WGS sequence"/>
</dbReference>
<protein>
    <recommendedName>
        <fullName evidence="4">F-box domain-containing protein</fullName>
    </recommendedName>
</protein>
<evidence type="ECO:0000256" key="1">
    <source>
        <dbReference type="SAM" id="MobiDB-lite"/>
    </source>
</evidence>
<accession>A0A371CSS7</accession>
<evidence type="ECO:0008006" key="4">
    <source>
        <dbReference type="Google" id="ProtNLM"/>
    </source>
</evidence>
<reference evidence="2 3" key="1">
    <citation type="journal article" date="2018" name="Biotechnol. Biofuels">
        <title>Integrative visual omics of the white-rot fungus Polyporus brumalis exposes the biotechnological potential of its oxidative enzymes for delignifying raw plant biomass.</title>
        <authorList>
            <person name="Miyauchi S."/>
            <person name="Rancon A."/>
            <person name="Drula E."/>
            <person name="Hage H."/>
            <person name="Chaduli D."/>
            <person name="Favel A."/>
            <person name="Grisel S."/>
            <person name="Henrissat B."/>
            <person name="Herpoel-Gimbert I."/>
            <person name="Ruiz-Duenas F.J."/>
            <person name="Chevret D."/>
            <person name="Hainaut M."/>
            <person name="Lin J."/>
            <person name="Wang M."/>
            <person name="Pangilinan J."/>
            <person name="Lipzen A."/>
            <person name="Lesage-Meessen L."/>
            <person name="Navarro D."/>
            <person name="Riley R."/>
            <person name="Grigoriev I.V."/>
            <person name="Zhou S."/>
            <person name="Raouche S."/>
            <person name="Rosso M.N."/>
        </authorList>
    </citation>
    <scope>NUCLEOTIDE SEQUENCE [LARGE SCALE GENOMIC DNA]</scope>
    <source>
        <strain evidence="2 3">BRFM 1820</strain>
    </source>
</reference>
<dbReference type="EMBL" id="KZ857466">
    <property type="protein sequence ID" value="RDX43340.1"/>
    <property type="molecule type" value="Genomic_DNA"/>
</dbReference>
<gene>
    <name evidence="2" type="ORF">OH76DRAFT_1205893</name>
</gene>
<organism evidence="2 3">
    <name type="scientific">Lentinus brumalis</name>
    <dbReference type="NCBI Taxonomy" id="2498619"/>
    <lineage>
        <taxon>Eukaryota</taxon>
        <taxon>Fungi</taxon>
        <taxon>Dikarya</taxon>
        <taxon>Basidiomycota</taxon>
        <taxon>Agaricomycotina</taxon>
        <taxon>Agaricomycetes</taxon>
        <taxon>Polyporales</taxon>
        <taxon>Polyporaceae</taxon>
        <taxon>Lentinus</taxon>
    </lineage>
</organism>
<dbReference type="AlphaFoldDB" id="A0A371CSS7"/>
<dbReference type="Gene3D" id="3.80.10.10">
    <property type="entry name" value="Ribonuclease Inhibitor"/>
    <property type="match status" value="1"/>
</dbReference>
<dbReference type="InterPro" id="IPR032675">
    <property type="entry name" value="LRR_dom_sf"/>
</dbReference>
<evidence type="ECO:0000313" key="3">
    <source>
        <dbReference type="Proteomes" id="UP000256964"/>
    </source>
</evidence>